<comment type="caution">
    <text evidence="8">The sequence shown here is derived from an EMBL/GenBank/DDBJ whole genome shotgun (WGS) entry which is preliminary data.</text>
</comment>
<dbReference type="GO" id="GO:0046872">
    <property type="term" value="F:metal ion binding"/>
    <property type="evidence" value="ECO:0007669"/>
    <property type="project" value="UniProtKB-KW"/>
</dbReference>
<comment type="cofactor">
    <cofactor evidence="1">
        <name>[4Fe-4S] cluster</name>
        <dbReference type="ChEBI" id="CHEBI:49883"/>
    </cofactor>
</comment>
<gene>
    <name evidence="8" type="ORF">LCGC14_2020980</name>
</gene>
<dbReference type="InterPro" id="IPR013785">
    <property type="entry name" value="Aldolase_TIM"/>
</dbReference>
<feature type="domain" description="Radical SAM core" evidence="7">
    <location>
        <begin position="151"/>
        <end position="324"/>
    </location>
</feature>
<dbReference type="EMBL" id="LAZR01023342">
    <property type="protein sequence ID" value="KKL78822.1"/>
    <property type="molecule type" value="Genomic_DNA"/>
</dbReference>
<dbReference type="InterPro" id="IPR058240">
    <property type="entry name" value="rSAM_sf"/>
</dbReference>
<dbReference type="CDD" id="cd01335">
    <property type="entry name" value="Radical_SAM"/>
    <property type="match status" value="1"/>
</dbReference>
<evidence type="ECO:0000256" key="5">
    <source>
        <dbReference type="ARBA" id="ARBA00023004"/>
    </source>
</evidence>
<evidence type="ECO:0000259" key="7">
    <source>
        <dbReference type="Pfam" id="PF04055"/>
    </source>
</evidence>
<dbReference type="InterPro" id="IPR016431">
    <property type="entry name" value="Pyrv-formate_lyase-activ_prd"/>
</dbReference>
<protein>
    <recommendedName>
        <fullName evidence="7">Radical SAM core domain-containing protein</fullName>
    </recommendedName>
</protein>
<keyword evidence="5" id="KW-0408">Iron</keyword>
<evidence type="ECO:0000256" key="1">
    <source>
        <dbReference type="ARBA" id="ARBA00001966"/>
    </source>
</evidence>
<dbReference type="InterPro" id="IPR007197">
    <property type="entry name" value="rSAM"/>
</dbReference>
<dbReference type="InterPro" id="IPR034457">
    <property type="entry name" value="Organic_radical-activating"/>
</dbReference>
<name>A0A0F9HUP2_9ZZZZ</name>
<keyword evidence="2" id="KW-0004">4Fe-4S</keyword>
<dbReference type="AlphaFoldDB" id="A0A0F9HUP2"/>
<proteinExistence type="predicted"/>
<reference evidence="8" key="1">
    <citation type="journal article" date="2015" name="Nature">
        <title>Complex archaea that bridge the gap between prokaryotes and eukaryotes.</title>
        <authorList>
            <person name="Spang A."/>
            <person name="Saw J.H."/>
            <person name="Jorgensen S.L."/>
            <person name="Zaremba-Niedzwiedzka K."/>
            <person name="Martijn J."/>
            <person name="Lind A.E."/>
            <person name="van Eijk R."/>
            <person name="Schleper C."/>
            <person name="Guy L."/>
            <person name="Ettema T.J."/>
        </authorList>
    </citation>
    <scope>NUCLEOTIDE SEQUENCE</scope>
</reference>
<evidence type="ECO:0000313" key="8">
    <source>
        <dbReference type="EMBL" id="KKL78822.1"/>
    </source>
</evidence>
<dbReference type="PANTHER" id="PTHR30352">
    <property type="entry name" value="PYRUVATE FORMATE-LYASE-ACTIVATING ENZYME"/>
    <property type="match status" value="1"/>
</dbReference>
<feature type="non-terminal residue" evidence="8">
    <location>
        <position position="1"/>
    </location>
</feature>
<dbReference type="SUPFAM" id="SSF102114">
    <property type="entry name" value="Radical SAM enzymes"/>
    <property type="match status" value="1"/>
</dbReference>
<evidence type="ECO:0000256" key="2">
    <source>
        <dbReference type="ARBA" id="ARBA00022485"/>
    </source>
</evidence>
<dbReference type="GO" id="GO:0051539">
    <property type="term" value="F:4 iron, 4 sulfur cluster binding"/>
    <property type="evidence" value="ECO:0007669"/>
    <property type="project" value="UniProtKB-KW"/>
</dbReference>
<dbReference type="Gene3D" id="3.20.20.70">
    <property type="entry name" value="Aldolase class I"/>
    <property type="match status" value="1"/>
</dbReference>
<keyword evidence="4" id="KW-0479">Metal-binding</keyword>
<dbReference type="PIRSF" id="PIRSF004869">
    <property type="entry name" value="PflX_prd"/>
    <property type="match status" value="1"/>
</dbReference>
<sequence>KMGACKFCNRTSNLISSTLSICRDCILEYDWIPVKKQISLVHKQVRSLVGLPEKPPKATKYKIKLSCYNCINKCSLSENDVSYCGLRNVKKIESGELPIPSKTKGYIHGYTDPNPTNCCNSWFCPAGTSSGYPKYSNYDGPEFGTLSYAAFMYGCSYNCLSCQNASHKLFSKQCLFDAETLADQIVKNKKITCLCYFGGTPEVQLPFSINIAEKIIEKIKDKNTSRKFRICYECNGTGNKDLMEKCMRIAIKTGGNIKFDFKAYNEKLNIALCGVSNKRTLENFKNLADNYFGTRGKDMPEMSACTLMVPGYINHEEVELIARFISEINPKIPYSLLVFHGDYQMKDLPITPRKQAEKCLKVAREYLKNVQIGNKFLLGFS</sequence>
<dbReference type="Pfam" id="PF04055">
    <property type="entry name" value="Radical_SAM"/>
    <property type="match status" value="1"/>
</dbReference>
<dbReference type="GO" id="GO:0003824">
    <property type="term" value="F:catalytic activity"/>
    <property type="evidence" value="ECO:0007669"/>
    <property type="project" value="InterPro"/>
</dbReference>
<keyword evidence="3" id="KW-0949">S-adenosyl-L-methionine</keyword>
<keyword evidence="6" id="KW-0411">Iron-sulfur</keyword>
<organism evidence="8">
    <name type="scientific">marine sediment metagenome</name>
    <dbReference type="NCBI Taxonomy" id="412755"/>
    <lineage>
        <taxon>unclassified sequences</taxon>
        <taxon>metagenomes</taxon>
        <taxon>ecological metagenomes</taxon>
    </lineage>
</organism>
<dbReference type="SFLD" id="SFLDS00029">
    <property type="entry name" value="Radical_SAM"/>
    <property type="match status" value="1"/>
</dbReference>
<dbReference type="PANTHER" id="PTHR30352:SF22">
    <property type="entry name" value="PYRUVATE FORMATE-LYASE ACTIVATING ENZYME HOMOLOG"/>
    <property type="match status" value="1"/>
</dbReference>
<evidence type="ECO:0000256" key="3">
    <source>
        <dbReference type="ARBA" id="ARBA00022691"/>
    </source>
</evidence>
<evidence type="ECO:0000256" key="4">
    <source>
        <dbReference type="ARBA" id="ARBA00022723"/>
    </source>
</evidence>
<accession>A0A0F9HUP2</accession>
<evidence type="ECO:0000256" key="6">
    <source>
        <dbReference type="ARBA" id="ARBA00023014"/>
    </source>
</evidence>